<accession>A0A7S2SUP1</accession>
<evidence type="ECO:0000313" key="3">
    <source>
        <dbReference type="EMBL" id="CAD9710046.1"/>
    </source>
</evidence>
<dbReference type="EMBL" id="HBHJ01031779">
    <property type="protein sequence ID" value="CAD9710046.1"/>
    <property type="molecule type" value="Transcribed_RNA"/>
</dbReference>
<dbReference type="InterPro" id="IPR024133">
    <property type="entry name" value="TM_138"/>
</dbReference>
<feature type="transmembrane region" description="Helical" evidence="1">
    <location>
        <begin position="75"/>
        <end position="96"/>
    </location>
</feature>
<organism evidence="3">
    <name type="scientific">Rhizochromulina marina</name>
    <dbReference type="NCBI Taxonomy" id="1034831"/>
    <lineage>
        <taxon>Eukaryota</taxon>
        <taxon>Sar</taxon>
        <taxon>Stramenopiles</taxon>
        <taxon>Ochrophyta</taxon>
        <taxon>Dictyochophyceae</taxon>
        <taxon>Rhizochromulinales</taxon>
        <taxon>Rhizochromulina</taxon>
    </lineage>
</organism>
<keyword evidence="1" id="KW-1133">Transmembrane helix</keyword>
<gene>
    <name evidence="3" type="ORF">RMAR1173_LOCUS21039</name>
</gene>
<feature type="chain" id="PRO_5031091986" description="Transmembrane protein 138" evidence="2">
    <location>
        <begin position="20"/>
        <end position="160"/>
    </location>
</feature>
<feature type="transmembrane region" description="Helical" evidence="1">
    <location>
        <begin position="116"/>
        <end position="134"/>
    </location>
</feature>
<evidence type="ECO:0000256" key="2">
    <source>
        <dbReference type="SAM" id="SignalP"/>
    </source>
</evidence>
<keyword evidence="2" id="KW-0732">Signal</keyword>
<evidence type="ECO:0008006" key="4">
    <source>
        <dbReference type="Google" id="ProtNLM"/>
    </source>
</evidence>
<evidence type="ECO:0000256" key="1">
    <source>
        <dbReference type="SAM" id="Phobius"/>
    </source>
</evidence>
<sequence>MPGRGVVLLALCVVDLCFNASLEYDTFDDGASTIPTLLFAAQFFVQVGAFICLFLSLSNTYLYQVGIIEPLRRHFGLVLVLHIAYTLYTTFLGAMRMRLALEMRPSLIRAYEYQTIHLYSALSIIHKFVAVAYYRKNMAATVTLQNPALYSHETSMSYAK</sequence>
<proteinExistence type="predicted"/>
<protein>
    <recommendedName>
        <fullName evidence="4">Transmembrane protein 138</fullName>
    </recommendedName>
</protein>
<keyword evidence="1" id="KW-0472">Membrane</keyword>
<feature type="signal peptide" evidence="2">
    <location>
        <begin position="1"/>
        <end position="19"/>
    </location>
</feature>
<feature type="transmembrane region" description="Helical" evidence="1">
    <location>
        <begin position="43"/>
        <end position="63"/>
    </location>
</feature>
<name>A0A7S2SUP1_9STRA</name>
<dbReference type="Pfam" id="PF14935">
    <property type="entry name" value="TMEM138"/>
    <property type="match status" value="1"/>
</dbReference>
<keyword evidence="1" id="KW-0812">Transmembrane</keyword>
<reference evidence="3" key="1">
    <citation type="submission" date="2021-01" db="EMBL/GenBank/DDBJ databases">
        <authorList>
            <person name="Corre E."/>
            <person name="Pelletier E."/>
            <person name="Niang G."/>
            <person name="Scheremetjew M."/>
            <person name="Finn R."/>
            <person name="Kale V."/>
            <person name="Holt S."/>
            <person name="Cochrane G."/>
            <person name="Meng A."/>
            <person name="Brown T."/>
            <person name="Cohen L."/>
        </authorList>
    </citation>
    <scope>NUCLEOTIDE SEQUENCE</scope>
    <source>
        <strain evidence="3">CCMP1243</strain>
    </source>
</reference>
<dbReference type="AlphaFoldDB" id="A0A7S2SUP1"/>